<evidence type="ECO:0000313" key="2">
    <source>
        <dbReference type="EMBL" id="MDR7346586.1"/>
    </source>
</evidence>
<dbReference type="Gene3D" id="3.40.630.30">
    <property type="match status" value="1"/>
</dbReference>
<sequence>MLSEPDSQDLTIEQYQPQEREHLLEIAIQAWRPVFERMRDAVPGFVFDNFYPDGREARQLSDLAAVLDKQDERVAVAKRNDRVVGWACIRLHPEDRMGGHGGDRRRSRTRPSANDV</sequence>
<proteinExistence type="predicted"/>
<name>A0ABU2AZL1_9MICC</name>
<dbReference type="InterPro" id="IPR016181">
    <property type="entry name" value="Acyl_CoA_acyltransferase"/>
</dbReference>
<dbReference type="SUPFAM" id="SSF55729">
    <property type="entry name" value="Acyl-CoA N-acyltransferases (Nat)"/>
    <property type="match status" value="1"/>
</dbReference>
<gene>
    <name evidence="2" type="ORF">J2S62_000843</name>
</gene>
<organism evidence="2 3">
    <name type="scientific">Enteractinococcus fodinae</name>
    <dbReference type="NCBI Taxonomy" id="684663"/>
    <lineage>
        <taxon>Bacteria</taxon>
        <taxon>Bacillati</taxon>
        <taxon>Actinomycetota</taxon>
        <taxon>Actinomycetes</taxon>
        <taxon>Micrococcales</taxon>
        <taxon>Micrococcaceae</taxon>
    </lineage>
</organism>
<dbReference type="Proteomes" id="UP001183794">
    <property type="component" value="Unassembled WGS sequence"/>
</dbReference>
<keyword evidence="3" id="KW-1185">Reference proteome</keyword>
<reference evidence="2 3" key="1">
    <citation type="submission" date="2023-07" db="EMBL/GenBank/DDBJ databases">
        <title>Sequencing the genomes of 1000 actinobacteria strains.</title>
        <authorList>
            <person name="Klenk H.-P."/>
        </authorList>
    </citation>
    <scope>NUCLEOTIDE SEQUENCE [LARGE SCALE GENOMIC DNA]</scope>
    <source>
        <strain evidence="2 3">DSM 22966</strain>
    </source>
</reference>
<dbReference type="EMBL" id="JAVDYJ010000001">
    <property type="protein sequence ID" value="MDR7346586.1"/>
    <property type="molecule type" value="Genomic_DNA"/>
</dbReference>
<evidence type="ECO:0000256" key="1">
    <source>
        <dbReference type="SAM" id="MobiDB-lite"/>
    </source>
</evidence>
<evidence type="ECO:0008006" key="4">
    <source>
        <dbReference type="Google" id="ProtNLM"/>
    </source>
</evidence>
<evidence type="ECO:0000313" key="3">
    <source>
        <dbReference type="Proteomes" id="UP001183794"/>
    </source>
</evidence>
<accession>A0ABU2AZL1</accession>
<feature type="compositionally biased region" description="Basic and acidic residues" evidence="1">
    <location>
        <begin position="93"/>
        <end position="104"/>
    </location>
</feature>
<comment type="caution">
    <text evidence="2">The sequence shown here is derived from an EMBL/GenBank/DDBJ whole genome shotgun (WGS) entry which is preliminary data.</text>
</comment>
<feature type="region of interest" description="Disordered" evidence="1">
    <location>
        <begin position="93"/>
        <end position="116"/>
    </location>
</feature>
<protein>
    <recommendedName>
        <fullName evidence="4">N-acetyltransferase domain-containing protein</fullName>
    </recommendedName>
</protein>